<feature type="domain" description="WYL" evidence="1">
    <location>
        <begin position="2"/>
        <end position="55"/>
    </location>
</feature>
<evidence type="ECO:0000259" key="1">
    <source>
        <dbReference type="Pfam" id="PF13280"/>
    </source>
</evidence>
<dbReference type="PROSITE" id="PS52050">
    <property type="entry name" value="WYL"/>
    <property type="match status" value="1"/>
</dbReference>
<dbReference type="Pfam" id="PF13280">
    <property type="entry name" value="WYL"/>
    <property type="match status" value="1"/>
</dbReference>
<keyword evidence="4" id="KW-1185">Reference proteome</keyword>
<evidence type="ECO:0000313" key="3">
    <source>
        <dbReference type="EMBL" id="NHN35492.1"/>
    </source>
</evidence>
<dbReference type="PANTHER" id="PTHR34580:SF1">
    <property type="entry name" value="PROTEIN PAFC"/>
    <property type="match status" value="1"/>
</dbReference>
<reference evidence="3" key="1">
    <citation type="submission" date="2020-03" db="EMBL/GenBank/DDBJ databases">
        <title>Draft sequencing of Paenibacilllus sp. S3N08.</title>
        <authorList>
            <person name="Kim D.-U."/>
        </authorList>
    </citation>
    <scope>NUCLEOTIDE SEQUENCE</scope>
    <source>
        <strain evidence="3">S3N08</strain>
    </source>
</reference>
<evidence type="ECO:0000259" key="2">
    <source>
        <dbReference type="Pfam" id="PF25583"/>
    </source>
</evidence>
<feature type="domain" description="WCX" evidence="2">
    <location>
        <begin position="83"/>
        <end position="156"/>
    </location>
</feature>
<protein>
    <submittedName>
        <fullName evidence="3">WYL domain-containing protein</fullName>
    </submittedName>
</protein>
<accession>A0ABX0JH25</accession>
<dbReference type="PANTHER" id="PTHR34580">
    <property type="match status" value="1"/>
</dbReference>
<dbReference type="EMBL" id="JAAOIW010000040">
    <property type="protein sequence ID" value="NHN35492.1"/>
    <property type="molecule type" value="Genomic_DNA"/>
</dbReference>
<organism evidence="3 4">
    <name type="scientific">Paenibacillus agricola</name>
    <dbReference type="NCBI Taxonomy" id="2716264"/>
    <lineage>
        <taxon>Bacteria</taxon>
        <taxon>Bacillati</taxon>
        <taxon>Bacillota</taxon>
        <taxon>Bacilli</taxon>
        <taxon>Bacillales</taxon>
        <taxon>Paenibacillaceae</taxon>
        <taxon>Paenibacillus</taxon>
    </lineage>
</organism>
<name>A0ABX0JH25_9BACL</name>
<dbReference type="InterPro" id="IPR051534">
    <property type="entry name" value="CBASS_pafABC_assoc_protein"/>
</dbReference>
<dbReference type="InterPro" id="IPR026881">
    <property type="entry name" value="WYL_dom"/>
</dbReference>
<evidence type="ECO:0000313" key="4">
    <source>
        <dbReference type="Proteomes" id="UP001165962"/>
    </source>
</evidence>
<proteinExistence type="predicted"/>
<dbReference type="Proteomes" id="UP001165962">
    <property type="component" value="Unassembled WGS sequence"/>
</dbReference>
<dbReference type="Pfam" id="PF25583">
    <property type="entry name" value="WCX"/>
    <property type="match status" value="1"/>
</dbReference>
<gene>
    <name evidence="3" type="ORF">G9U52_38035</name>
</gene>
<sequence>MVWLTYSSLEGDAEERAVEPIGLAWKGSAWYLYAYCRLRKDSRTFKLSRIRKLRVDMEVFPRRKERLVDLDAKWGRWKMRSYITMVLRFHPRVRVRVEEYFGPEQMTVEEDGSLLVRSEHPIDTWLYGLLLSYGPDVRVLEPELLAEEISGQAGRVAELYGQFSQ</sequence>
<dbReference type="InterPro" id="IPR057727">
    <property type="entry name" value="WCX_dom"/>
</dbReference>
<comment type="caution">
    <text evidence="3">The sequence shown here is derived from an EMBL/GenBank/DDBJ whole genome shotgun (WGS) entry which is preliminary data.</text>
</comment>